<gene>
    <name evidence="1" type="ORF">E6H03_12605</name>
</gene>
<sequence length="99" mass="10920">DAVYVCYHDDRDACSCRKPQPGLLLRAAAEHAIDLPKSFMIGDRWRDIEAGRRAGCLTIRLEQPYARADPESAPDYHTRSLPDAASWILARCAPAGGIP</sequence>
<reference evidence="1 2" key="1">
    <citation type="journal article" date="2019" name="Nat. Microbiol.">
        <title>Mediterranean grassland soil C-N compound turnover is dependent on rainfall and depth, and is mediated by genomically divergent microorganisms.</title>
        <authorList>
            <person name="Diamond S."/>
            <person name="Andeer P.F."/>
            <person name="Li Z."/>
            <person name="Crits-Christoph A."/>
            <person name="Burstein D."/>
            <person name="Anantharaman K."/>
            <person name="Lane K.R."/>
            <person name="Thomas B.C."/>
            <person name="Pan C."/>
            <person name="Northen T.R."/>
            <person name="Banfield J.F."/>
        </authorList>
    </citation>
    <scope>NUCLEOTIDE SEQUENCE [LARGE SCALE GENOMIC DNA]</scope>
    <source>
        <strain evidence="1">NP_6</strain>
    </source>
</reference>
<protein>
    <submittedName>
        <fullName evidence="1">HAD family hydrolase</fullName>
    </submittedName>
</protein>
<dbReference type="InterPro" id="IPR023214">
    <property type="entry name" value="HAD_sf"/>
</dbReference>
<accession>A0A537J3K0</accession>
<keyword evidence="1" id="KW-0378">Hydrolase</keyword>
<evidence type="ECO:0000313" key="1">
    <source>
        <dbReference type="EMBL" id="TMI78141.1"/>
    </source>
</evidence>
<dbReference type="EMBL" id="VBAN01000446">
    <property type="protein sequence ID" value="TMI78141.1"/>
    <property type="molecule type" value="Genomic_DNA"/>
</dbReference>
<dbReference type="InterPro" id="IPR004446">
    <property type="entry name" value="Heptose_bisP_phosphatase"/>
</dbReference>
<comment type="caution">
    <text evidence="1">The sequence shown here is derived from an EMBL/GenBank/DDBJ whole genome shotgun (WGS) entry which is preliminary data.</text>
</comment>
<name>A0A537J3K0_9BACT</name>
<dbReference type="PANTHER" id="PTHR42891:SF1">
    <property type="entry name" value="D-GLYCERO-BETA-D-MANNO-HEPTOSE-1,7-BISPHOSPHATE 7-PHOSPHATASE"/>
    <property type="match status" value="1"/>
</dbReference>
<dbReference type="PANTHER" id="PTHR42891">
    <property type="entry name" value="D-GLYCERO-BETA-D-MANNO-HEPTOSE-1,7-BISPHOSPHATE 7-PHOSPHATASE"/>
    <property type="match status" value="1"/>
</dbReference>
<dbReference type="Gene3D" id="3.40.50.1000">
    <property type="entry name" value="HAD superfamily/HAD-like"/>
    <property type="match status" value="1"/>
</dbReference>
<proteinExistence type="predicted"/>
<dbReference type="InterPro" id="IPR036412">
    <property type="entry name" value="HAD-like_sf"/>
</dbReference>
<dbReference type="GO" id="GO:0016791">
    <property type="term" value="F:phosphatase activity"/>
    <property type="evidence" value="ECO:0007669"/>
    <property type="project" value="InterPro"/>
</dbReference>
<dbReference type="GO" id="GO:0005975">
    <property type="term" value="P:carbohydrate metabolic process"/>
    <property type="evidence" value="ECO:0007669"/>
    <property type="project" value="InterPro"/>
</dbReference>
<dbReference type="AlphaFoldDB" id="A0A537J3K0"/>
<dbReference type="Pfam" id="PF13242">
    <property type="entry name" value="Hydrolase_like"/>
    <property type="match status" value="1"/>
</dbReference>
<evidence type="ECO:0000313" key="2">
    <source>
        <dbReference type="Proteomes" id="UP000318093"/>
    </source>
</evidence>
<feature type="non-terminal residue" evidence="1">
    <location>
        <position position="1"/>
    </location>
</feature>
<organism evidence="1 2">
    <name type="scientific">Candidatus Segetimicrobium genomatis</name>
    <dbReference type="NCBI Taxonomy" id="2569760"/>
    <lineage>
        <taxon>Bacteria</taxon>
        <taxon>Bacillati</taxon>
        <taxon>Candidatus Sysuimicrobiota</taxon>
        <taxon>Candidatus Sysuimicrobiia</taxon>
        <taxon>Candidatus Sysuimicrobiales</taxon>
        <taxon>Candidatus Segetimicrobiaceae</taxon>
        <taxon>Candidatus Segetimicrobium</taxon>
    </lineage>
</organism>
<dbReference type="Proteomes" id="UP000318093">
    <property type="component" value="Unassembled WGS sequence"/>
</dbReference>
<dbReference type="SUPFAM" id="SSF56784">
    <property type="entry name" value="HAD-like"/>
    <property type="match status" value="1"/>
</dbReference>